<keyword evidence="1" id="KW-0479">Metal-binding</keyword>
<name>A0A1I7WS93_HETBA</name>
<dbReference type="InterPro" id="IPR050316">
    <property type="entry name" value="Tyrosinase/Hemocyanin"/>
</dbReference>
<reference evidence="5" key="1">
    <citation type="submission" date="2016-11" db="UniProtKB">
        <authorList>
            <consortium name="WormBaseParasite"/>
        </authorList>
    </citation>
    <scope>IDENTIFICATION</scope>
</reference>
<dbReference type="GO" id="GO:0046872">
    <property type="term" value="F:metal ion binding"/>
    <property type="evidence" value="ECO:0007669"/>
    <property type="project" value="UniProtKB-KW"/>
</dbReference>
<keyword evidence="4" id="KW-1185">Reference proteome</keyword>
<evidence type="ECO:0000259" key="3">
    <source>
        <dbReference type="Pfam" id="PF00264"/>
    </source>
</evidence>
<evidence type="ECO:0000256" key="2">
    <source>
        <dbReference type="ARBA" id="ARBA00023008"/>
    </source>
</evidence>
<dbReference type="InterPro" id="IPR008922">
    <property type="entry name" value="Di-copper_centre_dom_sf"/>
</dbReference>
<dbReference type="PANTHER" id="PTHR11474">
    <property type="entry name" value="TYROSINASE FAMILY MEMBER"/>
    <property type="match status" value="1"/>
</dbReference>
<keyword evidence="2" id="KW-0186">Copper</keyword>
<dbReference type="Pfam" id="PF00264">
    <property type="entry name" value="Tyrosinase"/>
    <property type="match status" value="1"/>
</dbReference>
<feature type="domain" description="Tyrosinase copper-binding" evidence="3">
    <location>
        <begin position="69"/>
        <end position="160"/>
    </location>
</feature>
<dbReference type="WBParaSite" id="Hba_08058">
    <property type="protein sequence ID" value="Hba_08058"/>
    <property type="gene ID" value="Hba_08058"/>
</dbReference>
<dbReference type="SUPFAM" id="SSF48056">
    <property type="entry name" value="Di-copper centre-containing domain"/>
    <property type="match status" value="1"/>
</dbReference>
<dbReference type="Proteomes" id="UP000095283">
    <property type="component" value="Unplaced"/>
</dbReference>
<evidence type="ECO:0000313" key="5">
    <source>
        <dbReference type="WBParaSite" id="Hba_08058"/>
    </source>
</evidence>
<dbReference type="Gene3D" id="1.10.1280.10">
    <property type="entry name" value="Di-copper center containing domain from catechol oxidase"/>
    <property type="match status" value="1"/>
</dbReference>
<evidence type="ECO:0000256" key="1">
    <source>
        <dbReference type="ARBA" id="ARBA00022723"/>
    </source>
</evidence>
<evidence type="ECO:0000313" key="4">
    <source>
        <dbReference type="Proteomes" id="UP000095283"/>
    </source>
</evidence>
<accession>A0A1I7WS93</accession>
<organism evidence="4 5">
    <name type="scientific">Heterorhabditis bacteriophora</name>
    <name type="common">Entomopathogenic nematode worm</name>
    <dbReference type="NCBI Taxonomy" id="37862"/>
    <lineage>
        <taxon>Eukaryota</taxon>
        <taxon>Metazoa</taxon>
        <taxon>Ecdysozoa</taxon>
        <taxon>Nematoda</taxon>
        <taxon>Chromadorea</taxon>
        <taxon>Rhabditida</taxon>
        <taxon>Rhabditina</taxon>
        <taxon>Rhabditomorpha</taxon>
        <taxon>Strongyloidea</taxon>
        <taxon>Heterorhabditidae</taxon>
        <taxon>Heterorhabditis</taxon>
    </lineage>
</organism>
<dbReference type="GO" id="GO:0016491">
    <property type="term" value="F:oxidoreductase activity"/>
    <property type="evidence" value="ECO:0007669"/>
    <property type="project" value="InterPro"/>
</dbReference>
<dbReference type="AlphaFoldDB" id="A0A1I7WS93"/>
<dbReference type="InterPro" id="IPR002227">
    <property type="entry name" value="Tyrosinase_Cu-bd"/>
</dbReference>
<proteinExistence type="predicted"/>
<dbReference type="PANTHER" id="PTHR11474:SF126">
    <property type="entry name" value="TYROSINASE-LIKE PROTEIN TYR-1-RELATED"/>
    <property type="match status" value="1"/>
</dbReference>
<sequence length="165" mass="18809">MRWDEAARCLVSVTIHFINNYTIGEGGSNCVLSNGQELSKGLRVEYRMMTDDQRMRYHTAMWTIKGSGEYNVLSRIHSQFTVSAGAHSGPAFLPWHREYIKRMEFALRRIDPLVTLPYWDSTMDGRLPNPSDSVMFGNELMGKGDVNGTVTTGAFRNWLIDDVRI</sequence>
<protein>
    <submittedName>
        <fullName evidence="5">Tyrosinase_Cu-bd domain-containing protein</fullName>
    </submittedName>
</protein>